<dbReference type="AlphaFoldDB" id="A0A1G6LBY0"/>
<sequence>MLELESLKERADKEVAKTKLFFQRLKKRKPTKLDGIVQELHEEAFDRIDCLDCANCCKSISPSITDRDIDRMAKELRIRPSEVISRYLYLDSDGDYVYKCQPCPFLMADNYCSIYESRPKACREYPHTDRRKFDQLLDLTIKNTYVCPAAFHIVEQMKKHPGLL</sequence>
<accession>A0A1G6LBY0</accession>
<evidence type="ECO:0008006" key="3">
    <source>
        <dbReference type="Google" id="ProtNLM"/>
    </source>
</evidence>
<dbReference type="OrthoDB" id="665764at2"/>
<dbReference type="EMBL" id="FMYP01000030">
    <property type="protein sequence ID" value="SDC40245.1"/>
    <property type="molecule type" value="Genomic_DNA"/>
</dbReference>
<protein>
    <recommendedName>
        <fullName evidence="3">Zinc-or iron-chelating domain-containing protein</fullName>
    </recommendedName>
</protein>
<dbReference type="Pfam" id="PF03692">
    <property type="entry name" value="CxxCxxCC"/>
    <property type="match status" value="1"/>
</dbReference>
<name>A0A1G6LBY0_9BACT</name>
<dbReference type="PANTHER" id="PTHR35866">
    <property type="entry name" value="PUTATIVE-RELATED"/>
    <property type="match status" value="1"/>
</dbReference>
<dbReference type="PANTHER" id="PTHR35866:SF1">
    <property type="entry name" value="YKGJ FAMILY CYSTEINE CLUSTER PROTEIN"/>
    <property type="match status" value="1"/>
</dbReference>
<dbReference type="InterPro" id="IPR005358">
    <property type="entry name" value="Puta_zinc/iron-chelating_dom"/>
</dbReference>
<evidence type="ECO:0000313" key="2">
    <source>
        <dbReference type="Proteomes" id="UP000199452"/>
    </source>
</evidence>
<proteinExistence type="predicted"/>
<dbReference type="STRING" id="1640674.SAMN05216323_10303"/>
<dbReference type="Proteomes" id="UP000199452">
    <property type="component" value="Unassembled WGS sequence"/>
</dbReference>
<evidence type="ECO:0000313" key="1">
    <source>
        <dbReference type="EMBL" id="SDC40245.1"/>
    </source>
</evidence>
<keyword evidence="2" id="KW-1185">Reference proteome</keyword>
<gene>
    <name evidence="1" type="ORF">SAMN05216323_10303</name>
</gene>
<organism evidence="1 2">
    <name type="scientific">Williamwhitmania taraxaci</name>
    <dbReference type="NCBI Taxonomy" id="1640674"/>
    <lineage>
        <taxon>Bacteria</taxon>
        <taxon>Pseudomonadati</taxon>
        <taxon>Bacteroidota</taxon>
        <taxon>Bacteroidia</taxon>
        <taxon>Bacteroidales</taxon>
        <taxon>Williamwhitmaniaceae</taxon>
        <taxon>Williamwhitmania</taxon>
    </lineage>
</organism>
<reference evidence="1 2" key="1">
    <citation type="submission" date="2016-09" db="EMBL/GenBank/DDBJ databases">
        <authorList>
            <person name="Capua I."/>
            <person name="De Benedictis P."/>
            <person name="Joannis T."/>
            <person name="Lombin L.H."/>
            <person name="Cattoli G."/>
        </authorList>
    </citation>
    <scope>NUCLEOTIDE SEQUENCE [LARGE SCALE GENOMIC DNA]</scope>
    <source>
        <strain evidence="1 2">A7P-90m</strain>
    </source>
</reference>
<dbReference type="RefSeq" id="WP_092438163.1">
    <property type="nucleotide sequence ID" value="NZ_FMYP01000030.1"/>
</dbReference>